<evidence type="ECO:0000256" key="2">
    <source>
        <dbReference type="ARBA" id="ARBA00022617"/>
    </source>
</evidence>
<keyword evidence="2 7" id="KW-0349">Heme</keyword>
<dbReference type="InterPro" id="IPR017972">
    <property type="entry name" value="Cyt_P450_CS"/>
</dbReference>
<dbReference type="SUPFAM" id="SSF48264">
    <property type="entry name" value="Cytochrome P450"/>
    <property type="match status" value="1"/>
</dbReference>
<evidence type="ECO:0000256" key="4">
    <source>
        <dbReference type="ARBA" id="ARBA00023002"/>
    </source>
</evidence>
<evidence type="ECO:0000256" key="1">
    <source>
        <dbReference type="ARBA" id="ARBA00010617"/>
    </source>
</evidence>
<evidence type="ECO:0000256" key="3">
    <source>
        <dbReference type="ARBA" id="ARBA00022723"/>
    </source>
</evidence>
<proteinExistence type="inferred from homology"/>
<dbReference type="PANTHER" id="PTHR46696">
    <property type="entry name" value="P450, PUTATIVE (EUROFUNG)-RELATED"/>
    <property type="match status" value="1"/>
</dbReference>
<evidence type="ECO:0000256" key="7">
    <source>
        <dbReference type="RuleBase" id="RU000461"/>
    </source>
</evidence>
<dbReference type="Gene3D" id="1.10.630.10">
    <property type="entry name" value="Cytochrome P450"/>
    <property type="match status" value="1"/>
</dbReference>
<gene>
    <name evidence="8" type="primary">menB</name>
</gene>
<dbReference type="CDD" id="cd20625">
    <property type="entry name" value="CYP164-like"/>
    <property type="match status" value="1"/>
</dbReference>
<organism evidence="8">
    <name type="scientific">Nostoc sp. UIC 10607</name>
    <dbReference type="NCBI Taxonomy" id="3045935"/>
    <lineage>
        <taxon>Bacteria</taxon>
        <taxon>Bacillati</taxon>
        <taxon>Cyanobacteriota</taxon>
        <taxon>Cyanophyceae</taxon>
        <taxon>Nostocales</taxon>
        <taxon>Nostocaceae</taxon>
        <taxon>Nostoc</taxon>
    </lineage>
</organism>
<dbReference type="InterPro" id="IPR002397">
    <property type="entry name" value="Cyt_P450_B"/>
</dbReference>
<keyword evidence="5 7" id="KW-0408">Iron</keyword>
<dbReference type="PRINTS" id="PR00359">
    <property type="entry name" value="BP450"/>
</dbReference>
<dbReference type="GO" id="GO:0005506">
    <property type="term" value="F:iron ion binding"/>
    <property type="evidence" value="ECO:0007669"/>
    <property type="project" value="InterPro"/>
</dbReference>
<dbReference type="Pfam" id="PF00067">
    <property type="entry name" value="p450"/>
    <property type="match status" value="1"/>
</dbReference>
<dbReference type="RefSeq" id="WP_412982652.1">
    <property type="nucleotide sequence ID" value="NZ_JBIQNW010000063.1"/>
</dbReference>
<keyword evidence="3 7" id="KW-0479">Metal-binding</keyword>
<accession>A0AA51VJE2</accession>
<dbReference type="FunFam" id="1.10.630.10:FF:000018">
    <property type="entry name" value="Cytochrome P450 monooxygenase"/>
    <property type="match status" value="1"/>
</dbReference>
<protein>
    <submittedName>
        <fullName evidence="8">MenB</fullName>
    </submittedName>
</protein>
<name>A0AA51VJE2_9NOSO</name>
<sequence length="427" mass="48369">MEQIVNTNQKIISPGKASEAGAERKFKFNPFLPEFHAHPYPTYQHLQLEDPVHLSSIGAWVMTRYCDVVKALRDPRLSSKQSQISSYFSYQQSNSPVVSLSSQLLFFRDPPDHTRLRKLVTKAFNVRVIEKMRPHIQQIVDELINKVKDTGAMDIIADLSRPLPVRVIAQMLGIPIADSDQLQQWSDCLSYILDPIKSSNIRQQLNQSILEFRDYLRNLVQQRRQNPENDLISALIQARDERDILSEDELLVTCILLFATGEETTVNLIGNGMLTLLSHQDQLEKLKQNPSLIQSAVEEILRYESPVQISGRTVLDNLEIGGKVIRKGSPVFLMLGAANRDSAQFCNPNQFDITRCENNHLAFGDGIHYCLGAALARIQGQIAINTLIQRLPNIKLQVDQPKWRENIFLRGLTTLPVTFSNYGTSQG</sequence>
<dbReference type="PANTHER" id="PTHR46696:SF1">
    <property type="entry name" value="CYTOCHROME P450 YJIB-RELATED"/>
    <property type="match status" value="1"/>
</dbReference>
<reference evidence="8" key="1">
    <citation type="submission" date="2023-06" db="EMBL/GenBank/DDBJ databases">
        <authorList>
            <person name="Davis L.J."/>
            <person name="Alexander K.L."/>
            <person name="Orjala J."/>
        </authorList>
    </citation>
    <scope>NUCLEOTIDE SEQUENCE</scope>
    <source>
        <strain evidence="8">UIC 10607</strain>
    </source>
</reference>
<dbReference type="InterPro" id="IPR036396">
    <property type="entry name" value="Cyt_P450_sf"/>
</dbReference>
<evidence type="ECO:0000313" key="8">
    <source>
        <dbReference type="EMBL" id="WMX25306.1"/>
    </source>
</evidence>
<comment type="similarity">
    <text evidence="1 7">Belongs to the cytochrome P450 family.</text>
</comment>
<evidence type="ECO:0000256" key="6">
    <source>
        <dbReference type="ARBA" id="ARBA00023033"/>
    </source>
</evidence>
<dbReference type="EMBL" id="OR166438">
    <property type="protein sequence ID" value="WMX25306.1"/>
    <property type="molecule type" value="Genomic_DNA"/>
</dbReference>
<keyword evidence="4 7" id="KW-0560">Oxidoreductase</keyword>
<dbReference type="GO" id="GO:0020037">
    <property type="term" value="F:heme binding"/>
    <property type="evidence" value="ECO:0007669"/>
    <property type="project" value="InterPro"/>
</dbReference>
<dbReference type="GO" id="GO:0004497">
    <property type="term" value="F:monooxygenase activity"/>
    <property type="evidence" value="ECO:0007669"/>
    <property type="project" value="UniProtKB-KW"/>
</dbReference>
<dbReference type="GO" id="GO:0016705">
    <property type="term" value="F:oxidoreductase activity, acting on paired donors, with incorporation or reduction of molecular oxygen"/>
    <property type="evidence" value="ECO:0007669"/>
    <property type="project" value="InterPro"/>
</dbReference>
<dbReference type="PROSITE" id="PS00086">
    <property type="entry name" value="CYTOCHROME_P450"/>
    <property type="match status" value="1"/>
</dbReference>
<dbReference type="AlphaFoldDB" id="A0AA51VJE2"/>
<evidence type="ECO:0000256" key="5">
    <source>
        <dbReference type="ARBA" id="ARBA00023004"/>
    </source>
</evidence>
<dbReference type="InterPro" id="IPR001128">
    <property type="entry name" value="Cyt_P450"/>
</dbReference>
<keyword evidence="6 7" id="KW-0503">Monooxygenase</keyword>